<accession>A0ABN9VNN1</accession>
<organism evidence="1 2">
    <name type="scientific">Prorocentrum cordatum</name>
    <dbReference type="NCBI Taxonomy" id="2364126"/>
    <lineage>
        <taxon>Eukaryota</taxon>
        <taxon>Sar</taxon>
        <taxon>Alveolata</taxon>
        <taxon>Dinophyceae</taxon>
        <taxon>Prorocentrales</taxon>
        <taxon>Prorocentraceae</taxon>
        <taxon>Prorocentrum</taxon>
    </lineage>
</organism>
<name>A0ABN9VNN1_9DINO</name>
<dbReference type="Proteomes" id="UP001189429">
    <property type="component" value="Unassembled WGS sequence"/>
</dbReference>
<gene>
    <name evidence="1" type="ORF">PCOR1329_LOCUS59725</name>
</gene>
<dbReference type="EMBL" id="CAUYUJ010017456">
    <property type="protein sequence ID" value="CAK0874975.1"/>
    <property type="molecule type" value="Genomic_DNA"/>
</dbReference>
<comment type="caution">
    <text evidence="1">The sequence shown here is derived from an EMBL/GenBank/DDBJ whole genome shotgun (WGS) entry which is preliminary data.</text>
</comment>
<keyword evidence="2" id="KW-1185">Reference proteome</keyword>
<reference evidence="1" key="1">
    <citation type="submission" date="2023-10" db="EMBL/GenBank/DDBJ databases">
        <authorList>
            <person name="Chen Y."/>
            <person name="Shah S."/>
            <person name="Dougan E. K."/>
            <person name="Thang M."/>
            <person name="Chan C."/>
        </authorList>
    </citation>
    <scope>NUCLEOTIDE SEQUENCE [LARGE SCALE GENOMIC DNA]</scope>
</reference>
<protein>
    <submittedName>
        <fullName evidence="1">Uncharacterized protein</fullName>
    </submittedName>
</protein>
<sequence>MGKSHFGDDAGRVCTPIPEERLRRLAPRRDLRPSLAEAHAAERGAEVALALKEAAEANRTYLAAEVRRRRTELAGEARELRRRSRVAEPPRLFWRAAGLRLGPNSGAACRRGASSTRPIS</sequence>
<proteinExistence type="predicted"/>
<evidence type="ECO:0000313" key="1">
    <source>
        <dbReference type="EMBL" id="CAK0874975.1"/>
    </source>
</evidence>
<evidence type="ECO:0000313" key="2">
    <source>
        <dbReference type="Proteomes" id="UP001189429"/>
    </source>
</evidence>